<proteinExistence type="predicted"/>
<dbReference type="Gene3D" id="3.30.429.10">
    <property type="entry name" value="Macrophage Migration Inhibitory Factor"/>
    <property type="match status" value="1"/>
</dbReference>
<keyword evidence="3" id="KW-0670">Pyruvate</keyword>
<keyword evidence="1" id="KW-0413">Isomerase</keyword>
<evidence type="ECO:0000259" key="2">
    <source>
        <dbReference type="Pfam" id="PF01361"/>
    </source>
</evidence>
<reference evidence="3 4" key="1">
    <citation type="submission" date="2016-10" db="EMBL/GenBank/DDBJ databases">
        <authorList>
            <person name="de Groot N.N."/>
        </authorList>
    </citation>
    <scope>NUCLEOTIDE SEQUENCE [LARGE SCALE GENOMIC DNA]</scope>
    <source>
        <strain evidence="3 4">CGMCC 1.10836</strain>
    </source>
</reference>
<evidence type="ECO:0000256" key="1">
    <source>
        <dbReference type="ARBA" id="ARBA00023235"/>
    </source>
</evidence>
<dbReference type="OrthoDB" id="8635217at2"/>
<dbReference type="InterPro" id="IPR014347">
    <property type="entry name" value="Tautomerase/MIF_sf"/>
</dbReference>
<evidence type="ECO:0000313" key="3">
    <source>
        <dbReference type="EMBL" id="SEN48941.1"/>
    </source>
</evidence>
<dbReference type="RefSeq" id="WP_050519752.1">
    <property type="nucleotide sequence ID" value="NZ_FOCO01000015.1"/>
</dbReference>
<name>A0A1H8GXT1_9RHOB</name>
<dbReference type="AlphaFoldDB" id="A0A1H8GXT1"/>
<dbReference type="STRING" id="1077947.SAMN05216227_101551"/>
<dbReference type="EMBL" id="FOCO01000015">
    <property type="protein sequence ID" value="SEN48941.1"/>
    <property type="molecule type" value="Genomic_DNA"/>
</dbReference>
<organism evidence="3 4">
    <name type="scientific">Pseudorhodobacter antarcticus</name>
    <dbReference type="NCBI Taxonomy" id="1077947"/>
    <lineage>
        <taxon>Bacteria</taxon>
        <taxon>Pseudomonadati</taxon>
        <taxon>Pseudomonadota</taxon>
        <taxon>Alphaproteobacteria</taxon>
        <taxon>Rhodobacterales</taxon>
        <taxon>Paracoccaceae</taxon>
        <taxon>Pseudorhodobacter</taxon>
    </lineage>
</organism>
<dbReference type="Proteomes" id="UP000183002">
    <property type="component" value="Unassembled WGS sequence"/>
</dbReference>
<gene>
    <name evidence="3" type="ORF">SAMN05216227_101551</name>
</gene>
<accession>A0A1H8GXT1</accession>
<dbReference type="SUPFAM" id="SSF55331">
    <property type="entry name" value="Tautomerase/MIF"/>
    <property type="match status" value="1"/>
</dbReference>
<evidence type="ECO:0000313" key="4">
    <source>
        <dbReference type="Proteomes" id="UP000183002"/>
    </source>
</evidence>
<dbReference type="Gene3D" id="3.10.450.50">
    <property type="match status" value="1"/>
</dbReference>
<dbReference type="InterPro" id="IPR032710">
    <property type="entry name" value="NTF2-like_dom_sf"/>
</dbReference>
<dbReference type="GO" id="GO:0016853">
    <property type="term" value="F:isomerase activity"/>
    <property type="evidence" value="ECO:0007669"/>
    <property type="project" value="UniProtKB-KW"/>
</dbReference>
<dbReference type="Pfam" id="PF01361">
    <property type="entry name" value="Tautomerase"/>
    <property type="match status" value="1"/>
</dbReference>
<dbReference type="InterPro" id="IPR004370">
    <property type="entry name" value="4-OT-like_dom"/>
</dbReference>
<protein>
    <submittedName>
        <fullName evidence="3">Phenylpyruvate tautomerase PptA, 4-oxalocrotonate tautomerase family</fullName>
    </submittedName>
</protein>
<feature type="domain" description="4-oxalocrotonate tautomerase-like" evidence="2">
    <location>
        <begin position="2"/>
        <end position="56"/>
    </location>
</feature>
<keyword evidence="4" id="KW-1185">Reference proteome</keyword>
<sequence>MPVIEIHVLQGYSDDDKSRLCTALTHASRSVIPAMPEAVSVMVHEMAPAAYMRGGQHRTPAPALPDPTQIVQTYLQAMEARDLNTARALLDLAFTMTFPGTAPMTTLEQLIAWAKPRYRFVQKTYEGYDALQSPGAAAIVYCRGTLSGEWPDGTPFNGIRFIDRFELVAGRITRQDVWNDIAETKAETKATS</sequence>
<dbReference type="SUPFAM" id="SSF54427">
    <property type="entry name" value="NTF2-like"/>
    <property type="match status" value="1"/>
</dbReference>